<dbReference type="Proteomes" id="UP000180253">
    <property type="component" value="Unassembled WGS sequence"/>
</dbReference>
<dbReference type="PANTHER" id="PTHR23427:SF2">
    <property type="entry name" value="SURFEIT LOCUS PROTEIN 1"/>
    <property type="match status" value="1"/>
</dbReference>
<dbReference type="STRING" id="327939.BIW53_06125"/>
<evidence type="ECO:0000256" key="3">
    <source>
        <dbReference type="ARBA" id="ARBA00022692"/>
    </source>
</evidence>
<evidence type="ECO:0000256" key="5">
    <source>
        <dbReference type="ARBA" id="ARBA00023136"/>
    </source>
</evidence>
<proteinExistence type="inferred from homology"/>
<gene>
    <name evidence="7" type="ORF">BIW53_06125</name>
</gene>
<dbReference type="AlphaFoldDB" id="A0A1S1N9C6"/>
<keyword evidence="3 6" id="KW-0812">Transmembrane</keyword>
<name>A0A1S1N9C6_9GAMM</name>
<evidence type="ECO:0000256" key="6">
    <source>
        <dbReference type="RuleBase" id="RU363076"/>
    </source>
</evidence>
<keyword evidence="5 6" id="KW-0472">Membrane</keyword>
<dbReference type="GO" id="GO:0005886">
    <property type="term" value="C:plasma membrane"/>
    <property type="evidence" value="ECO:0007669"/>
    <property type="project" value="UniProtKB-SubCell"/>
</dbReference>
<comment type="subcellular location">
    <subcellularLocation>
        <location evidence="6">Cell membrane</location>
        <topology evidence="6">Multi-pass membrane protein</topology>
    </subcellularLocation>
    <subcellularLocation>
        <location evidence="1">Membrane</location>
    </subcellularLocation>
</comment>
<evidence type="ECO:0000256" key="1">
    <source>
        <dbReference type="ARBA" id="ARBA00004370"/>
    </source>
</evidence>
<evidence type="ECO:0000256" key="4">
    <source>
        <dbReference type="ARBA" id="ARBA00022989"/>
    </source>
</evidence>
<keyword evidence="8" id="KW-1185">Reference proteome</keyword>
<sequence>MQQKVKLKFSSVITLLLVTIVICTCLALAAWQWQRAQDKAHLLAQQEKQLNFAAEQVLALPASQNNGLLTTINGRFLPSFIWFLDNQTLNGQVGFDVLALFALNGFTQKKVLVNLGFIRPISERQIPNIELPEQQVSLQVVIKSKDIAGFTLAPEPSMDPIQPQLLQYIDIDFLSMRTDEQIFPLVAYQHGSSPIIATPHYTHVVMPPQKHKAYALQWLLIAMAAALVAYFAIKKGEHE</sequence>
<comment type="caution">
    <text evidence="7">The sequence shown here is derived from an EMBL/GenBank/DDBJ whole genome shotgun (WGS) entry which is preliminary data.</text>
</comment>
<dbReference type="PROSITE" id="PS50895">
    <property type="entry name" value="SURF1"/>
    <property type="match status" value="1"/>
</dbReference>
<feature type="transmembrane region" description="Helical" evidence="6">
    <location>
        <begin position="214"/>
        <end position="233"/>
    </location>
</feature>
<evidence type="ECO:0000256" key="2">
    <source>
        <dbReference type="ARBA" id="ARBA00007165"/>
    </source>
</evidence>
<dbReference type="InterPro" id="IPR045214">
    <property type="entry name" value="Surf1/Surf4"/>
</dbReference>
<reference evidence="7 8" key="1">
    <citation type="submission" date="2016-10" db="EMBL/GenBank/DDBJ databases">
        <title>Pseudoalteromonas amylolytica sp. nov., isolated from the surface seawater.</title>
        <authorList>
            <person name="Wu Y.-H."/>
            <person name="Cheng H."/>
            <person name="Jin X.-B."/>
            <person name="Wang C.-S."/>
            <person name="Xu X.-W."/>
        </authorList>
    </citation>
    <scope>NUCLEOTIDE SEQUENCE [LARGE SCALE GENOMIC DNA]</scope>
    <source>
        <strain evidence="7 8">JCM 12483</strain>
    </source>
</reference>
<evidence type="ECO:0000313" key="7">
    <source>
        <dbReference type="EMBL" id="OHU96120.1"/>
    </source>
</evidence>
<dbReference type="EMBL" id="MNAN01000027">
    <property type="protein sequence ID" value="OHU96120.1"/>
    <property type="molecule type" value="Genomic_DNA"/>
</dbReference>
<protein>
    <recommendedName>
        <fullName evidence="6">SURF1-like protein</fullName>
    </recommendedName>
</protein>
<organism evidence="7 8">
    <name type="scientific">Pseudoalteromonas byunsanensis</name>
    <dbReference type="NCBI Taxonomy" id="327939"/>
    <lineage>
        <taxon>Bacteria</taxon>
        <taxon>Pseudomonadati</taxon>
        <taxon>Pseudomonadota</taxon>
        <taxon>Gammaproteobacteria</taxon>
        <taxon>Alteromonadales</taxon>
        <taxon>Pseudoalteromonadaceae</taxon>
        <taxon>Pseudoalteromonas</taxon>
    </lineage>
</organism>
<keyword evidence="4 6" id="KW-1133">Transmembrane helix</keyword>
<keyword evidence="6" id="KW-1003">Cell membrane</keyword>
<dbReference type="OrthoDB" id="9789940at2"/>
<dbReference type="RefSeq" id="WP_070990995.1">
    <property type="nucleotide sequence ID" value="NZ_CBCSHD010000003.1"/>
</dbReference>
<accession>A0A1S1N9C6</accession>
<dbReference type="InterPro" id="IPR002994">
    <property type="entry name" value="Surf1/Shy1"/>
</dbReference>
<dbReference type="CDD" id="cd06662">
    <property type="entry name" value="SURF1"/>
    <property type="match status" value="1"/>
</dbReference>
<dbReference type="Pfam" id="PF02104">
    <property type="entry name" value="SURF1"/>
    <property type="match status" value="1"/>
</dbReference>
<evidence type="ECO:0000313" key="8">
    <source>
        <dbReference type="Proteomes" id="UP000180253"/>
    </source>
</evidence>
<dbReference type="PANTHER" id="PTHR23427">
    <property type="entry name" value="SURFEIT LOCUS PROTEIN"/>
    <property type="match status" value="1"/>
</dbReference>
<feature type="transmembrane region" description="Helical" evidence="6">
    <location>
        <begin position="12"/>
        <end position="33"/>
    </location>
</feature>
<comment type="similarity">
    <text evidence="2 6">Belongs to the SURF1 family.</text>
</comment>